<name>A0AA35XVQ8_METCP</name>
<dbReference type="PIRSF" id="PIRSF030820">
    <property type="entry name" value="UCP030820"/>
    <property type="match status" value="1"/>
</dbReference>
<dbReference type="RefSeq" id="WP_218798006.1">
    <property type="nucleotide sequence ID" value="NZ_CP079097.1"/>
</dbReference>
<evidence type="ECO:0008006" key="3">
    <source>
        <dbReference type="Google" id="ProtNLM"/>
    </source>
</evidence>
<gene>
    <name evidence="1" type="ORF">MCNOR_2547</name>
</gene>
<sequence length="161" mass="18061">MPIIKDGAIVTDTWHHLADDEPVSAAPCTVSLARWKREKSELAAHGGALGLRLSGDDRVEDFAGELDQFPLVVVEFPSMGDGRGFSIARLLRERYDYRGELRARGALIPDQVFYLRRVGFNAFEFTYDANLQTALPLLNEFSVTYQAAADEPLPLYRRCAR</sequence>
<evidence type="ECO:0000313" key="1">
    <source>
        <dbReference type="EMBL" id="CAI8853499.1"/>
    </source>
</evidence>
<dbReference type="InterPro" id="IPR008318">
    <property type="entry name" value="UCP030820"/>
</dbReference>
<dbReference type="AlphaFoldDB" id="A0AA35XVQ8"/>
<protein>
    <recommendedName>
        <fullName evidence="3">Oxidoreductase</fullName>
    </recommendedName>
</protein>
<accession>A0AA35XVQ8</accession>
<proteinExistence type="predicted"/>
<evidence type="ECO:0000313" key="2">
    <source>
        <dbReference type="Proteomes" id="UP001158598"/>
    </source>
</evidence>
<organism evidence="1 2">
    <name type="scientific">Methylococcus capsulatus</name>
    <dbReference type="NCBI Taxonomy" id="414"/>
    <lineage>
        <taxon>Bacteria</taxon>
        <taxon>Pseudomonadati</taxon>
        <taxon>Pseudomonadota</taxon>
        <taxon>Gammaproteobacteria</taxon>
        <taxon>Methylococcales</taxon>
        <taxon>Methylococcaceae</taxon>
        <taxon>Methylococcus</taxon>
    </lineage>
</organism>
<dbReference type="Pfam" id="PF06073">
    <property type="entry name" value="DUF934"/>
    <property type="match status" value="1"/>
</dbReference>
<reference evidence="1" key="1">
    <citation type="submission" date="2023-03" db="EMBL/GenBank/DDBJ databases">
        <authorList>
            <person name="Pearce D."/>
        </authorList>
    </citation>
    <scope>NUCLEOTIDE SEQUENCE</scope>
    <source>
        <strain evidence="1">Mc</strain>
    </source>
</reference>
<dbReference type="Proteomes" id="UP001158598">
    <property type="component" value="Chromosome"/>
</dbReference>
<dbReference type="EMBL" id="OX458332">
    <property type="protein sequence ID" value="CAI8853499.1"/>
    <property type="molecule type" value="Genomic_DNA"/>
</dbReference>